<accession>A0A0E0LMB3</accession>
<dbReference type="OMA" id="VIDNWCH"/>
<protein>
    <submittedName>
        <fullName evidence="2">Uncharacterized protein</fullName>
    </submittedName>
</protein>
<evidence type="ECO:0000313" key="2">
    <source>
        <dbReference type="EnsemblPlants" id="OPUNC07G17900.1"/>
    </source>
</evidence>
<feature type="compositionally biased region" description="Low complexity" evidence="1">
    <location>
        <begin position="60"/>
        <end position="69"/>
    </location>
</feature>
<feature type="region of interest" description="Disordered" evidence="1">
    <location>
        <begin position="1"/>
        <end position="95"/>
    </location>
</feature>
<keyword evidence="3" id="KW-1185">Reference proteome</keyword>
<dbReference type="AlphaFoldDB" id="A0A0E0LMB3"/>
<feature type="compositionally biased region" description="Polar residues" evidence="1">
    <location>
        <begin position="35"/>
        <end position="49"/>
    </location>
</feature>
<proteinExistence type="predicted"/>
<reference evidence="2" key="1">
    <citation type="submission" date="2015-04" db="UniProtKB">
        <authorList>
            <consortium name="EnsemblPlants"/>
        </authorList>
    </citation>
    <scope>IDENTIFICATION</scope>
</reference>
<reference evidence="2" key="2">
    <citation type="submission" date="2018-05" db="EMBL/GenBank/DDBJ databases">
        <title>OpunRS2 (Oryza punctata Reference Sequence Version 2).</title>
        <authorList>
            <person name="Zhang J."/>
            <person name="Kudrna D."/>
            <person name="Lee S."/>
            <person name="Talag J."/>
            <person name="Welchert J."/>
            <person name="Wing R.A."/>
        </authorList>
    </citation>
    <scope>NUCLEOTIDE SEQUENCE [LARGE SCALE GENOMIC DNA]</scope>
</reference>
<evidence type="ECO:0000313" key="3">
    <source>
        <dbReference type="Proteomes" id="UP000026962"/>
    </source>
</evidence>
<dbReference type="HOGENOM" id="CLU_1491316_0_0_1"/>
<feature type="compositionally biased region" description="Polar residues" evidence="1">
    <location>
        <begin position="77"/>
        <end position="87"/>
    </location>
</feature>
<sequence length="205" mass="22032">MQALVANPFCPGARTTLSTHTISPSPPSVPDHALTTRSTARNNRQNVKQTARPPSPARPPARTHAPTHAPARRARGVQTNRRLSPTEKSWADRGADVCSAGQRETAFVGLGARINIDCVHGSRSEEFKKLGRGEARRGDVAFHGELEIDRCTSRGPRQGRRDSAVRDLLSLRVGSCCACASMRHQPCQYSSSANIAPEGGPAPRA</sequence>
<name>A0A0E0LMB3_ORYPU</name>
<dbReference type="EnsemblPlants" id="OPUNC07G17900.1">
    <property type="protein sequence ID" value="OPUNC07G17900.1"/>
    <property type="gene ID" value="OPUNC07G17900"/>
</dbReference>
<evidence type="ECO:0000256" key="1">
    <source>
        <dbReference type="SAM" id="MobiDB-lite"/>
    </source>
</evidence>
<dbReference type="Gramene" id="OPUNC07G17900.1">
    <property type="protein sequence ID" value="OPUNC07G17900.1"/>
    <property type="gene ID" value="OPUNC07G17900"/>
</dbReference>
<dbReference type="Proteomes" id="UP000026962">
    <property type="component" value="Chromosome 7"/>
</dbReference>
<organism evidence="2">
    <name type="scientific">Oryza punctata</name>
    <name type="common">Red rice</name>
    <dbReference type="NCBI Taxonomy" id="4537"/>
    <lineage>
        <taxon>Eukaryota</taxon>
        <taxon>Viridiplantae</taxon>
        <taxon>Streptophyta</taxon>
        <taxon>Embryophyta</taxon>
        <taxon>Tracheophyta</taxon>
        <taxon>Spermatophyta</taxon>
        <taxon>Magnoliopsida</taxon>
        <taxon>Liliopsida</taxon>
        <taxon>Poales</taxon>
        <taxon>Poaceae</taxon>
        <taxon>BOP clade</taxon>
        <taxon>Oryzoideae</taxon>
        <taxon>Oryzeae</taxon>
        <taxon>Oryzinae</taxon>
        <taxon>Oryza</taxon>
    </lineage>
</organism>